<reference evidence="2 3" key="1">
    <citation type="submission" date="2023-03" db="EMBL/GenBank/DDBJ databases">
        <title>Genome insight into feeding habits of ladybird beetles.</title>
        <authorList>
            <person name="Li H.-S."/>
            <person name="Huang Y.-H."/>
            <person name="Pang H."/>
        </authorList>
    </citation>
    <scope>NUCLEOTIDE SEQUENCE [LARGE SCALE GENOMIC DNA]</scope>
    <source>
        <strain evidence="2">SYSU_2023b</strain>
        <tissue evidence="2">Whole body</tissue>
    </source>
</reference>
<evidence type="ECO:0000313" key="3">
    <source>
        <dbReference type="Proteomes" id="UP001431783"/>
    </source>
</evidence>
<protein>
    <submittedName>
        <fullName evidence="2">Uncharacterized protein</fullName>
    </submittedName>
</protein>
<gene>
    <name evidence="2" type="ORF">WA026_012325</name>
</gene>
<name>A0AAW1UZZ4_9CUCU</name>
<sequence length="139" mass="15630">MGNQVMSCIPIEKQEMMGSFCLSKISKKGTSNEYNDFSDDEGSYRGDEPYEDPSINVKSKSTQKVDKKRASVTGHEVNLMSAPTCKVMKHQKIMSVANGLNATTMMTIQEIFESMKFQRSHKPMECNSTIPRLSSTQEM</sequence>
<comment type="caution">
    <text evidence="2">The sequence shown here is derived from an EMBL/GenBank/DDBJ whole genome shotgun (WGS) entry which is preliminary data.</text>
</comment>
<dbReference type="Proteomes" id="UP001431783">
    <property type="component" value="Unassembled WGS sequence"/>
</dbReference>
<dbReference type="AlphaFoldDB" id="A0AAW1UZZ4"/>
<evidence type="ECO:0000256" key="1">
    <source>
        <dbReference type="SAM" id="MobiDB-lite"/>
    </source>
</evidence>
<feature type="region of interest" description="Disordered" evidence="1">
    <location>
        <begin position="29"/>
        <end position="72"/>
    </location>
</feature>
<proteinExistence type="predicted"/>
<keyword evidence="3" id="KW-1185">Reference proteome</keyword>
<evidence type="ECO:0000313" key="2">
    <source>
        <dbReference type="EMBL" id="KAK9885572.1"/>
    </source>
</evidence>
<accession>A0AAW1UZZ4</accession>
<dbReference type="EMBL" id="JARQZJ010000096">
    <property type="protein sequence ID" value="KAK9885572.1"/>
    <property type="molecule type" value="Genomic_DNA"/>
</dbReference>
<organism evidence="2 3">
    <name type="scientific">Henosepilachna vigintioctopunctata</name>
    <dbReference type="NCBI Taxonomy" id="420089"/>
    <lineage>
        <taxon>Eukaryota</taxon>
        <taxon>Metazoa</taxon>
        <taxon>Ecdysozoa</taxon>
        <taxon>Arthropoda</taxon>
        <taxon>Hexapoda</taxon>
        <taxon>Insecta</taxon>
        <taxon>Pterygota</taxon>
        <taxon>Neoptera</taxon>
        <taxon>Endopterygota</taxon>
        <taxon>Coleoptera</taxon>
        <taxon>Polyphaga</taxon>
        <taxon>Cucujiformia</taxon>
        <taxon>Coccinelloidea</taxon>
        <taxon>Coccinellidae</taxon>
        <taxon>Epilachninae</taxon>
        <taxon>Epilachnini</taxon>
        <taxon>Henosepilachna</taxon>
    </lineage>
</organism>